<reference evidence="1" key="1">
    <citation type="submission" date="2019-04" db="EMBL/GenBank/DDBJ databases">
        <title>Evolution of Biomass-Degrading Anaerobic Consortia Revealed by Metagenomics.</title>
        <authorList>
            <person name="Peng X."/>
        </authorList>
    </citation>
    <scope>NUCLEOTIDE SEQUENCE</scope>
    <source>
        <strain evidence="1">SIG66</strain>
    </source>
</reference>
<evidence type="ECO:0000313" key="1">
    <source>
        <dbReference type="EMBL" id="MBE6421090.1"/>
    </source>
</evidence>
<sequence length="224" mass="26344">MSLLQEALSFLQQVSVKSFSEPFLIGRGTERLCFFLPNNPTVVLKISKDNFDKQTRREINYFKFLANKKVPFTHLPHFFQEIRTPEYHCFLQERVLNEDGTPSPTLYQYLKDADVTDKKVKAAVLQLLKDFFCYIYRYNIIPCDLQMVNLLIKRTQKGSKLIFVDGLGSTDAINIAQYIAWWGRKKILRKTIFFLKNNPKLASLFNTEQDIEPWVYEQIKNPRS</sequence>
<evidence type="ECO:0000313" key="2">
    <source>
        <dbReference type="Proteomes" id="UP000725649"/>
    </source>
</evidence>
<proteinExistence type="predicted"/>
<dbReference type="Gene3D" id="1.10.510.10">
    <property type="entry name" value="Transferase(Phosphotransferase) domain 1"/>
    <property type="match status" value="1"/>
</dbReference>
<dbReference type="Gene3D" id="3.30.200.20">
    <property type="entry name" value="Phosphorylase Kinase, domain 1"/>
    <property type="match status" value="1"/>
</dbReference>
<evidence type="ECO:0008006" key="3">
    <source>
        <dbReference type="Google" id="ProtNLM"/>
    </source>
</evidence>
<accession>A0A928HII6</accession>
<dbReference type="InterPro" id="IPR019647">
    <property type="entry name" value="PhoP_reg_network_YrbL"/>
</dbReference>
<organism evidence="1 2">
    <name type="scientific">Candidatus Avelusimicrobium gallicola</name>
    <dbReference type="NCBI Taxonomy" id="2562704"/>
    <lineage>
        <taxon>Bacteria</taxon>
        <taxon>Pseudomonadati</taxon>
        <taxon>Elusimicrobiota</taxon>
        <taxon>Elusimicrobia</taxon>
        <taxon>Elusimicrobiales</taxon>
        <taxon>Elusimicrobiaceae</taxon>
        <taxon>Candidatus Avelusimicrobium</taxon>
    </lineage>
</organism>
<dbReference type="SUPFAM" id="SSF56112">
    <property type="entry name" value="Protein kinase-like (PK-like)"/>
    <property type="match status" value="1"/>
</dbReference>
<dbReference type="Pfam" id="PF10707">
    <property type="entry name" value="YrbL-PhoP_reg"/>
    <property type="match status" value="1"/>
</dbReference>
<comment type="caution">
    <text evidence="1">The sequence shown here is derived from an EMBL/GenBank/DDBJ whole genome shotgun (WGS) entry which is preliminary data.</text>
</comment>
<dbReference type="EMBL" id="SUVG01000003">
    <property type="protein sequence ID" value="MBE6421090.1"/>
    <property type="molecule type" value="Genomic_DNA"/>
</dbReference>
<name>A0A928HII6_9BACT</name>
<gene>
    <name evidence="1" type="ORF">E7027_03010</name>
</gene>
<dbReference type="InterPro" id="IPR011009">
    <property type="entry name" value="Kinase-like_dom_sf"/>
</dbReference>
<protein>
    <recommendedName>
        <fullName evidence="3">Protein kinase domain-containing protein</fullName>
    </recommendedName>
</protein>
<dbReference type="Proteomes" id="UP000725649">
    <property type="component" value="Unassembled WGS sequence"/>
</dbReference>
<dbReference type="AlphaFoldDB" id="A0A928HII6"/>